<keyword evidence="4" id="KW-1185">Reference proteome</keyword>
<name>A0A0B2A8N9_9MICO</name>
<dbReference type="CDD" id="cd01066">
    <property type="entry name" value="APP_MetAP"/>
    <property type="match status" value="1"/>
</dbReference>
<evidence type="ECO:0000313" key="4">
    <source>
        <dbReference type="Proteomes" id="UP000031030"/>
    </source>
</evidence>
<dbReference type="InterPro" id="IPR050659">
    <property type="entry name" value="Peptidase_M24B"/>
</dbReference>
<dbReference type="EMBL" id="JTDK01000007">
    <property type="protein sequence ID" value="KHK98001.1"/>
    <property type="molecule type" value="Genomic_DNA"/>
</dbReference>
<accession>A0A0B2A8N9</accession>
<dbReference type="Pfam" id="PF01321">
    <property type="entry name" value="Creatinase_N"/>
    <property type="match status" value="1"/>
</dbReference>
<protein>
    <recommendedName>
        <fullName evidence="5">Peptidase M24 domain-containing protein</fullName>
    </recommendedName>
</protein>
<dbReference type="InterPro" id="IPR000994">
    <property type="entry name" value="Pept_M24"/>
</dbReference>
<proteinExistence type="predicted"/>
<dbReference type="OrthoDB" id="9806388at2"/>
<sequence length="413" mass="44833">MSDTLTTTIEGYPTLSLDERDRRWAAIRDLLAAEGLDGVVVFGSGRDMADYYLTNEGKGALVLLTRTEDPRLFLGDVPLGRYDAQGGRWERWVEDWVHGDPIANLVATIRERSLDHARLGIVGLTGRFVGEGSGTISYTTWTRVLRSLPGVEWVDVAAAYESIAIIKSPEEQVLLRKAASLGEDACRAFVETARRGGNEHEVSAAAFQAIIAGGGWVRAPYLLERAGASMFAWGVPEWFEMGGAPHILTKGDTIAAEIFAFYGGQESQQQIDVSIGEPSALLRELEQVCVDSYQAGLAALRPGMRFSELAAIMEEPLHRSRTWNTGPMVQTVSPIYNSATRLNPSVDPALGHLDRLPIGVGLDGDFVIEEGHAFAFEPNALRDGQRVCVGGTVLLGANGVEELNTIPNRLVVV</sequence>
<dbReference type="SUPFAM" id="SSF53092">
    <property type="entry name" value="Creatinase/prolidase N-terminal domain"/>
    <property type="match status" value="1"/>
</dbReference>
<comment type="caution">
    <text evidence="3">The sequence shown here is derived from an EMBL/GenBank/DDBJ whole genome shotgun (WGS) entry which is preliminary data.</text>
</comment>
<dbReference type="STRING" id="1348253.LK09_09185"/>
<dbReference type="PANTHER" id="PTHR46112:SF2">
    <property type="entry name" value="XAA-PRO AMINOPEPTIDASE P-RELATED"/>
    <property type="match status" value="1"/>
</dbReference>
<evidence type="ECO:0000259" key="1">
    <source>
        <dbReference type="Pfam" id="PF00557"/>
    </source>
</evidence>
<dbReference type="Proteomes" id="UP000031030">
    <property type="component" value="Unassembled WGS sequence"/>
</dbReference>
<dbReference type="RefSeq" id="WP_039398543.1">
    <property type="nucleotide sequence ID" value="NZ_JTDK01000007.1"/>
</dbReference>
<dbReference type="PANTHER" id="PTHR46112">
    <property type="entry name" value="AMINOPEPTIDASE"/>
    <property type="match status" value="1"/>
</dbReference>
<feature type="domain" description="Creatinase N-terminal" evidence="2">
    <location>
        <begin position="23"/>
        <end position="159"/>
    </location>
</feature>
<dbReference type="Pfam" id="PF00557">
    <property type="entry name" value="Peptidase_M24"/>
    <property type="match status" value="1"/>
</dbReference>
<dbReference type="InterPro" id="IPR029149">
    <property type="entry name" value="Creatin/AminoP/Spt16_N"/>
</dbReference>
<gene>
    <name evidence="3" type="ORF">LK09_09185</name>
</gene>
<dbReference type="AlphaFoldDB" id="A0A0B2A8N9"/>
<dbReference type="Gene3D" id="3.90.230.10">
    <property type="entry name" value="Creatinase/methionine aminopeptidase superfamily"/>
    <property type="match status" value="1"/>
</dbReference>
<dbReference type="Gene3D" id="3.40.350.10">
    <property type="entry name" value="Creatinase/prolidase N-terminal domain"/>
    <property type="match status" value="1"/>
</dbReference>
<dbReference type="SUPFAM" id="SSF55920">
    <property type="entry name" value="Creatinase/aminopeptidase"/>
    <property type="match status" value="1"/>
</dbReference>
<dbReference type="InterPro" id="IPR000587">
    <property type="entry name" value="Creatinase_N"/>
</dbReference>
<evidence type="ECO:0000259" key="2">
    <source>
        <dbReference type="Pfam" id="PF01321"/>
    </source>
</evidence>
<organism evidence="3 4">
    <name type="scientific">Microbacterium mangrovi</name>
    <dbReference type="NCBI Taxonomy" id="1348253"/>
    <lineage>
        <taxon>Bacteria</taxon>
        <taxon>Bacillati</taxon>
        <taxon>Actinomycetota</taxon>
        <taxon>Actinomycetes</taxon>
        <taxon>Micrococcales</taxon>
        <taxon>Microbacteriaceae</taxon>
        <taxon>Microbacterium</taxon>
    </lineage>
</organism>
<evidence type="ECO:0008006" key="5">
    <source>
        <dbReference type="Google" id="ProtNLM"/>
    </source>
</evidence>
<dbReference type="InterPro" id="IPR036005">
    <property type="entry name" value="Creatinase/aminopeptidase-like"/>
</dbReference>
<evidence type="ECO:0000313" key="3">
    <source>
        <dbReference type="EMBL" id="KHK98001.1"/>
    </source>
</evidence>
<reference evidence="3 4" key="1">
    <citation type="submission" date="2014-11" db="EMBL/GenBank/DDBJ databases">
        <title>Genome sequence of Microbacterium mangrovi MUSC 115(T).</title>
        <authorList>
            <person name="Lee L.-H."/>
        </authorList>
    </citation>
    <scope>NUCLEOTIDE SEQUENCE [LARGE SCALE GENOMIC DNA]</scope>
    <source>
        <strain evidence="3 4">MUSC 115</strain>
    </source>
</reference>
<feature type="domain" description="Peptidase M24" evidence="1">
    <location>
        <begin position="174"/>
        <end position="381"/>
    </location>
</feature>